<dbReference type="Gene3D" id="3.40.800.10">
    <property type="entry name" value="Ureohydrolase domain"/>
    <property type="match status" value="1"/>
</dbReference>
<dbReference type="GO" id="GO:0050415">
    <property type="term" value="F:formimidoylglutamase activity"/>
    <property type="evidence" value="ECO:0007669"/>
    <property type="project" value="UniProtKB-UniRule"/>
</dbReference>
<organism evidence="8 9">
    <name type="scientific">Flagellimonas maritima</name>
    <dbReference type="NCBI Taxonomy" id="1383885"/>
    <lineage>
        <taxon>Bacteria</taxon>
        <taxon>Pseudomonadati</taxon>
        <taxon>Bacteroidota</taxon>
        <taxon>Flavobacteriia</taxon>
        <taxon>Flavobacteriales</taxon>
        <taxon>Flavobacteriaceae</taxon>
        <taxon>Flagellimonas</taxon>
    </lineage>
</organism>
<reference evidence="8 9" key="1">
    <citation type="submission" date="2018-06" db="EMBL/GenBank/DDBJ databases">
        <title>Spongiibacterium sp. HME9304 Genome sequencing and assembly.</title>
        <authorList>
            <person name="Kang H."/>
            <person name="Kim H."/>
            <person name="Joh K."/>
        </authorList>
    </citation>
    <scope>NUCLEOTIDE SEQUENCE [LARGE SCALE GENOMIC DNA]</scope>
    <source>
        <strain evidence="8 9">HME9304</strain>
    </source>
</reference>
<evidence type="ECO:0000256" key="1">
    <source>
        <dbReference type="ARBA" id="ARBA00022723"/>
    </source>
</evidence>
<dbReference type="UniPathway" id="UPA00379">
    <property type="reaction ID" value="UER00552"/>
</dbReference>
<dbReference type="AlphaFoldDB" id="A0A2Z4LTU0"/>
<dbReference type="GO" id="GO:0008783">
    <property type="term" value="F:agmatinase activity"/>
    <property type="evidence" value="ECO:0007669"/>
    <property type="project" value="TreeGrafter"/>
</dbReference>
<evidence type="ECO:0000256" key="6">
    <source>
        <dbReference type="NCBIfam" id="TIGR01227"/>
    </source>
</evidence>
<evidence type="ECO:0000256" key="3">
    <source>
        <dbReference type="ARBA" id="ARBA00022808"/>
    </source>
</evidence>
<dbReference type="HAMAP" id="MF_00737">
    <property type="entry name" value="Formimidoylglutam"/>
    <property type="match status" value="1"/>
</dbReference>
<feature type="binding site" evidence="5">
    <location>
        <position position="128"/>
    </location>
    <ligand>
        <name>Mn(2+)</name>
        <dbReference type="ChEBI" id="CHEBI:29035"/>
        <label>1</label>
    </ligand>
</feature>
<dbReference type="CDD" id="cd09988">
    <property type="entry name" value="Formimidoylglutamase"/>
    <property type="match status" value="1"/>
</dbReference>
<dbReference type="RefSeq" id="WP_112378402.1">
    <property type="nucleotide sequence ID" value="NZ_CP030104.1"/>
</dbReference>
<comment type="catalytic activity">
    <reaction evidence="5">
        <text>N-formimidoyl-L-glutamate + H2O = formamide + L-glutamate</text>
        <dbReference type="Rhea" id="RHEA:22492"/>
        <dbReference type="ChEBI" id="CHEBI:15377"/>
        <dbReference type="ChEBI" id="CHEBI:16397"/>
        <dbReference type="ChEBI" id="CHEBI:29985"/>
        <dbReference type="ChEBI" id="CHEBI:58928"/>
        <dbReference type="EC" id="3.5.3.8"/>
    </reaction>
</comment>
<proteinExistence type="inferred from homology"/>
<feature type="binding site" evidence="5">
    <location>
        <position position="157"/>
    </location>
    <ligand>
        <name>Mn(2+)</name>
        <dbReference type="ChEBI" id="CHEBI:29035"/>
        <label>1</label>
    </ligand>
</feature>
<dbReference type="KEGG" id="spon:HME9304_01981"/>
<dbReference type="InterPro" id="IPR023696">
    <property type="entry name" value="Ureohydrolase_dom_sf"/>
</dbReference>
<keyword evidence="2 5" id="KW-0378">Hydrolase</keyword>
<accession>A0A2Z4LTU0</accession>
<evidence type="ECO:0000256" key="5">
    <source>
        <dbReference type="HAMAP-Rule" id="MF_00737"/>
    </source>
</evidence>
<keyword evidence="1 5" id="KW-0479">Metal-binding</keyword>
<dbReference type="PANTHER" id="PTHR11358">
    <property type="entry name" value="ARGINASE/AGMATINASE"/>
    <property type="match status" value="1"/>
</dbReference>
<dbReference type="GO" id="GO:0019557">
    <property type="term" value="P:L-histidine catabolic process to glutamate and formate"/>
    <property type="evidence" value="ECO:0007669"/>
    <property type="project" value="UniProtKB-UniPathway"/>
</dbReference>
<dbReference type="PANTHER" id="PTHR11358:SF35">
    <property type="entry name" value="FORMIMIDOYLGLUTAMASE"/>
    <property type="match status" value="1"/>
</dbReference>
<evidence type="ECO:0000313" key="9">
    <source>
        <dbReference type="Proteomes" id="UP000248536"/>
    </source>
</evidence>
<keyword evidence="4 5" id="KW-0464">Manganese</keyword>
<gene>
    <name evidence="5" type="primary">hutG</name>
    <name evidence="8" type="ORF">HME9304_01981</name>
</gene>
<keyword evidence="9" id="KW-1185">Reference proteome</keyword>
<evidence type="ECO:0000256" key="4">
    <source>
        <dbReference type="ARBA" id="ARBA00023211"/>
    </source>
</evidence>
<dbReference type="GO" id="GO:0033389">
    <property type="term" value="P:putrescine biosynthetic process from arginine, via agmatine"/>
    <property type="evidence" value="ECO:0007669"/>
    <property type="project" value="TreeGrafter"/>
</dbReference>
<evidence type="ECO:0000256" key="7">
    <source>
        <dbReference type="PROSITE-ProRule" id="PRU00742"/>
    </source>
</evidence>
<dbReference type="NCBIfam" id="TIGR01227">
    <property type="entry name" value="hutG"/>
    <property type="match status" value="1"/>
</dbReference>
<sequence>MRRYRNPNKDIWQGRVSNKFLYLHEKVRCVPLNEISEPSKKSITLLGYACDEGVKRNEGRIGAVKSPEIVKSSLGKFPNHLASTVVLQDAGAITCEDGNMEETQAKLSTAIYTLLEKKQFPIILGGGHDMAYGHYHGIKNFLDSEKSKQTIGIINFDAHFDLRQNTNGNNSGTPFYQIASESKKQDVPFNYLCLGIRKDANDRILFQTAKELNVTYILSDTFQMQFLDEINTWIDAFIKNVDKVYVTIDLDGFSSAYAPGVSAPSPMGFTPQIVLECLKTIISSGKLISLDIAEMNPKFDIDDQTAKLAASLVHYIMHTIY</sequence>
<dbReference type="Proteomes" id="UP000248536">
    <property type="component" value="Chromosome"/>
</dbReference>
<comment type="function">
    <text evidence="5">Catalyzes the conversion of N-formimidoyl-L-glutamate to L-glutamate and formamide.</text>
</comment>
<dbReference type="GO" id="GO:0019556">
    <property type="term" value="P:L-histidine catabolic process to glutamate and formamide"/>
    <property type="evidence" value="ECO:0007669"/>
    <property type="project" value="UniProtKB-UniRule"/>
</dbReference>
<dbReference type="InterPro" id="IPR006035">
    <property type="entry name" value="Ureohydrolase"/>
</dbReference>
<dbReference type="GO" id="GO:0030145">
    <property type="term" value="F:manganese ion binding"/>
    <property type="evidence" value="ECO:0007669"/>
    <property type="project" value="UniProtKB-UniRule"/>
</dbReference>
<feature type="binding site" evidence="5">
    <location>
        <position position="161"/>
    </location>
    <ligand>
        <name>Mn(2+)</name>
        <dbReference type="ChEBI" id="CHEBI:29035"/>
        <label>1</label>
    </ligand>
</feature>
<dbReference type="InterPro" id="IPR005923">
    <property type="entry name" value="HutG"/>
</dbReference>
<protein>
    <recommendedName>
        <fullName evidence="5 6">Formimidoylglutamase</fullName>
        <ecNumber evidence="5 6">3.5.3.8</ecNumber>
    </recommendedName>
    <alternativeName>
        <fullName evidence="5">Formiminoglutamase</fullName>
    </alternativeName>
    <alternativeName>
        <fullName evidence="5">Formiminoglutamate hydrolase</fullName>
    </alternativeName>
</protein>
<comment type="pathway">
    <text evidence="5">Amino-acid degradation; L-histidine degradation into L-glutamate; L-glutamate from N-formimidoyl-L-glutamate (hydrolase route): step 1/1.</text>
</comment>
<dbReference type="EMBL" id="CP030104">
    <property type="protein sequence ID" value="AWX44974.1"/>
    <property type="molecule type" value="Genomic_DNA"/>
</dbReference>
<keyword evidence="3 5" id="KW-0369">Histidine metabolism</keyword>
<dbReference type="PROSITE" id="PS51409">
    <property type="entry name" value="ARGINASE_2"/>
    <property type="match status" value="1"/>
</dbReference>
<feature type="binding site" evidence="5">
    <location>
        <position position="251"/>
    </location>
    <ligand>
        <name>Mn(2+)</name>
        <dbReference type="ChEBI" id="CHEBI:29035"/>
        <label>2</label>
    </ligand>
</feature>
<comment type="cofactor">
    <cofactor evidence="5">
        <name>Mn(2+)</name>
        <dbReference type="ChEBI" id="CHEBI:29035"/>
    </cofactor>
    <text evidence="5">Binds 2 manganese ions per subunit.</text>
</comment>
<dbReference type="PRINTS" id="PR00116">
    <property type="entry name" value="ARGINASE"/>
</dbReference>
<feature type="binding site" evidence="5">
    <location>
        <position position="159"/>
    </location>
    <ligand>
        <name>Mn(2+)</name>
        <dbReference type="ChEBI" id="CHEBI:29035"/>
        <label>2</label>
    </ligand>
</feature>
<feature type="binding site" evidence="5">
    <location>
        <position position="249"/>
    </location>
    <ligand>
        <name>Mn(2+)</name>
        <dbReference type="ChEBI" id="CHEBI:29035"/>
        <label>1</label>
    </ligand>
</feature>
<dbReference type="EC" id="3.5.3.8" evidence="5 6"/>
<evidence type="ECO:0000313" key="8">
    <source>
        <dbReference type="EMBL" id="AWX44974.1"/>
    </source>
</evidence>
<dbReference type="Pfam" id="PF00491">
    <property type="entry name" value="Arginase"/>
    <property type="match status" value="1"/>
</dbReference>
<comment type="similarity">
    <text evidence="5 7">Belongs to the arginase family.</text>
</comment>
<evidence type="ECO:0000256" key="2">
    <source>
        <dbReference type="ARBA" id="ARBA00022801"/>
    </source>
</evidence>
<dbReference type="OrthoDB" id="9788689at2"/>
<dbReference type="SUPFAM" id="SSF52768">
    <property type="entry name" value="Arginase/deacetylase"/>
    <property type="match status" value="1"/>
</dbReference>
<feature type="binding site" evidence="5">
    <location>
        <position position="249"/>
    </location>
    <ligand>
        <name>Mn(2+)</name>
        <dbReference type="ChEBI" id="CHEBI:29035"/>
        <label>2</label>
    </ligand>
</feature>
<name>A0A2Z4LTU0_9FLAO</name>
<feature type="binding site" evidence="5">
    <location>
        <position position="157"/>
    </location>
    <ligand>
        <name>Mn(2+)</name>
        <dbReference type="ChEBI" id="CHEBI:29035"/>
        <label>2</label>
    </ligand>
</feature>